<organism evidence="3 4">
    <name type="scientific">Komarekiella delphini-convector SJRDD-AB1</name>
    <dbReference type="NCBI Taxonomy" id="2593771"/>
    <lineage>
        <taxon>Bacteria</taxon>
        <taxon>Bacillati</taxon>
        <taxon>Cyanobacteriota</taxon>
        <taxon>Cyanophyceae</taxon>
        <taxon>Nostocales</taxon>
        <taxon>Nostocaceae</taxon>
        <taxon>Komarekiella</taxon>
        <taxon>Komarekiella delphini-convector</taxon>
    </lineage>
</organism>
<dbReference type="InterPro" id="IPR032708">
    <property type="entry name" value="McjB_C"/>
</dbReference>
<keyword evidence="1" id="KW-0472">Membrane</keyword>
<comment type="caution">
    <text evidence="3">The sequence shown here is derived from an EMBL/GenBank/DDBJ whole genome shotgun (WGS) entry which is preliminary data.</text>
</comment>
<dbReference type="NCBIfam" id="NF033537">
    <property type="entry name" value="lasso_biosyn_B2"/>
    <property type="match status" value="1"/>
</dbReference>
<keyword evidence="4" id="KW-1185">Reference proteome</keyword>
<sequence length="145" mass="16189">MKQVLKLLRLTNKDRYLLINTFILLGFIKLGLWLLPFQTLRQILGSISQPNTKLNPTSLSKIIWAVNVSTLCMPSGAKCLARALACQVLMTRRGYSPELRIGVAKSDEGKLEAHAWVESQGQVVIGYLTDLPRFTQLPSLPGNRL</sequence>
<evidence type="ECO:0000313" key="4">
    <source>
        <dbReference type="Proteomes" id="UP001165986"/>
    </source>
</evidence>
<dbReference type="Proteomes" id="UP001165986">
    <property type="component" value="Unassembled WGS sequence"/>
</dbReference>
<dbReference type="RefSeq" id="WP_191756302.1">
    <property type="nucleotide sequence ID" value="NZ_VJXY01000003.1"/>
</dbReference>
<accession>A0AA40VP78</accession>
<dbReference type="AlphaFoldDB" id="A0AA40VP78"/>
<proteinExistence type="predicted"/>
<name>A0AA40VP78_9NOST</name>
<feature type="domain" description="Microcin J25-processing protein McjB C-terminal" evidence="2">
    <location>
        <begin position="28"/>
        <end position="137"/>
    </location>
</feature>
<evidence type="ECO:0000313" key="3">
    <source>
        <dbReference type="EMBL" id="MBD6615044.1"/>
    </source>
</evidence>
<evidence type="ECO:0000256" key="1">
    <source>
        <dbReference type="SAM" id="Phobius"/>
    </source>
</evidence>
<keyword evidence="1" id="KW-0812">Transmembrane</keyword>
<keyword evidence="1" id="KW-1133">Transmembrane helix</keyword>
<protein>
    <submittedName>
        <fullName evidence="3">Lasso peptide biosynthesis B2 protein</fullName>
    </submittedName>
</protein>
<feature type="transmembrane region" description="Helical" evidence="1">
    <location>
        <begin position="16"/>
        <end position="35"/>
    </location>
</feature>
<dbReference type="Pfam" id="PF13471">
    <property type="entry name" value="Transglut_core3"/>
    <property type="match status" value="1"/>
</dbReference>
<dbReference type="InterPro" id="IPR053521">
    <property type="entry name" value="McjB-like"/>
</dbReference>
<dbReference type="EMBL" id="VJXY01000003">
    <property type="protein sequence ID" value="MBD6615044.1"/>
    <property type="molecule type" value="Genomic_DNA"/>
</dbReference>
<gene>
    <name evidence="3" type="ORF">FNW02_04045</name>
</gene>
<evidence type="ECO:0000259" key="2">
    <source>
        <dbReference type="Pfam" id="PF13471"/>
    </source>
</evidence>
<reference evidence="3" key="1">
    <citation type="submission" date="2019-07" db="EMBL/GenBank/DDBJ databases">
        <title>Toxilogical consequences of a new and cryptic species of cyanobacteria (Komarekiella delphini-convector) recovered from the epidermis of a bottlenose dolphin and 1500 ft. in the air.</title>
        <authorList>
            <person name="Brown A.O."/>
            <person name="Dvorak P."/>
            <person name="Villanueva C.D."/>
            <person name="Foss A.J."/>
            <person name="Garvey A.D."/>
            <person name="Gibson Q.A."/>
            <person name="Johansen J.R."/>
            <person name="Casamatta D.A."/>
        </authorList>
    </citation>
    <scope>NUCLEOTIDE SEQUENCE</scope>
    <source>
        <strain evidence="3">SJRDD-AB1</strain>
    </source>
</reference>